<dbReference type="SMART" id="SM00213">
    <property type="entry name" value="UBQ"/>
    <property type="match status" value="1"/>
</dbReference>
<dbReference type="FunFam" id="3.30.2410.10:FF:000020">
    <property type="entry name" value="E3 ubiquitin-protein ligase UPL5"/>
    <property type="match status" value="1"/>
</dbReference>
<dbReference type="GO" id="GO:0061630">
    <property type="term" value="F:ubiquitin protein ligase activity"/>
    <property type="evidence" value="ECO:0007669"/>
    <property type="project" value="UniProtKB-EC"/>
</dbReference>
<dbReference type="SUPFAM" id="SSF56204">
    <property type="entry name" value="Hect, E3 ligase catalytic domain"/>
    <property type="match status" value="1"/>
</dbReference>
<evidence type="ECO:0000256" key="6">
    <source>
        <dbReference type="PROSITE-ProRule" id="PRU00104"/>
    </source>
</evidence>
<dbReference type="GO" id="GO:0005737">
    <property type="term" value="C:cytoplasm"/>
    <property type="evidence" value="ECO:0007669"/>
    <property type="project" value="TreeGrafter"/>
</dbReference>
<evidence type="ECO:0000256" key="3">
    <source>
        <dbReference type="ARBA" id="ARBA00012485"/>
    </source>
</evidence>
<dbReference type="EMBL" id="KZ305045">
    <property type="protein sequence ID" value="PIA38335.1"/>
    <property type="molecule type" value="Genomic_DNA"/>
</dbReference>
<evidence type="ECO:0000256" key="1">
    <source>
        <dbReference type="ARBA" id="ARBA00000885"/>
    </source>
</evidence>
<keyword evidence="4" id="KW-0808">Transferase</keyword>
<proteinExistence type="predicted"/>
<dbReference type="PROSITE" id="PS50237">
    <property type="entry name" value="HECT"/>
    <property type="match status" value="1"/>
</dbReference>
<evidence type="ECO:0000256" key="7">
    <source>
        <dbReference type="SAM" id="MobiDB-lite"/>
    </source>
</evidence>
<dbReference type="InterPro" id="IPR000569">
    <property type="entry name" value="HECT_dom"/>
</dbReference>
<dbReference type="PANTHER" id="PTHR11254:SF424">
    <property type="entry name" value="E3 UBIQUITIN-PROTEIN LIGASE UPL5"/>
    <property type="match status" value="1"/>
</dbReference>
<feature type="compositionally biased region" description="Basic and acidic residues" evidence="7">
    <location>
        <begin position="12"/>
        <end position="21"/>
    </location>
</feature>
<dbReference type="InterPro" id="IPR035983">
    <property type="entry name" value="Hect_E3_ubiquitin_ligase"/>
</dbReference>
<dbReference type="Gene3D" id="3.30.2410.10">
    <property type="entry name" value="Hect, E3 ligase catalytic domain"/>
    <property type="match status" value="1"/>
</dbReference>
<dbReference type="Gene3D" id="3.90.1750.10">
    <property type="entry name" value="Hect, E3 ligase catalytic domains"/>
    <property type="match status" value="1"/>
</dbReference>
<dbReference type="SUPFAM" id="SSF54236">
    <property type="entry name" value="Ubiquitin-like"/>
    <property type="match status" value="1"/>
</dbReference>
<dbReference type="Gene3D" id="3.30.2160.10">
    <property type="entry name" value="Hect, E3 ligase catalytic domain"/>
    <property type="match status" value="1"/>
</dbReference>
<feature type="region of interest" description="Disordered" evidence="7">
    <location>
        <begin position="1"/>
        <end position="38"/>
    </location>
</feature>
<evidence type="ECO:0000259" key="8">
    <source>
        <dbReference type="PROSITE" id="PS50053"/>
    </source>
</evidence>
<dbReference type="SMART" id="SM00119">
    <property type="entry name" value="HECTc"/>
    <property type="match status" value="1"/>
</dbReference>
<evidence type="ECO:0000313" key="10">
    <source>
        <dbReference type="EMBL" id="PIA38335.1"/>
    </source>
</evidence>
<sequence length="885" mass="101597">MSSSSSSNSSRNEPRVIDHHQQQRISSSKRKLDDYEEEEEELSDLISVRMKKDHSSSTEEATINKLGQQISYQDVNFRVSQAQSVSRTLHFFVRLVSGGNTIVIHANSDDTIESVHEQIRKFTGIPVIEQGLVYRGRQLQWEQTLEECLIENDAGLHLIGRMRSTEFPKSWQVVDDLLSSIRRLYKGEEGKETLILDSKNVKFKIEEFLELIPKDDHGDKIAGHLKIFKSYGVPIALVMLYLSPGNKDCADEAIRQLLCPNLDLLAKGVQVHFASIILEFCKLLSGTAPDDTLYIACRSTLGYLMDAIQCAHGSKYFDFAKSYTIIKEFLPFVRQLSDKLIGDLESSWNPSSVTGISLAKDVRDFTSFLRPLCRAIEDQVGGKSNLPICLDNKNLCYMPEFESLFTSVKKLIEKIDQCLHRVEEMLVSKGAAGEIETPRFTWYQYIPILKELNGVCRFYRGAEHTVISMMKLRRVPVNFLIRYLRRSDDHYWLLEHKDVTDFESRRHLVMMMFPEIVEDYEELHEMLIDRSQLLEESFAYISRADPESFRSGLFMEFKNEEATGPGVLREWFYLVCQAIFNPQNPLFLACPNDQRRFFPNPVSKVDSLHLDYFGFCGRMIALALMNRVHVGIVFDRVFFLQLAGKSVSLEDIRDADPCLYMSCKKILEMDADFLDSDALGLTFVREVEELGSRKIVELCPGGKDIVVDSKNRAEYVNLLIQNRFVTSISQQVARFARGFADILSIARLQKLFFISLEPEDLDRMLCGSDSALCVKAWKAHTDYHGYKETDHQICWFWKIVEGMSAGEQRVLLFFWTSVKYLPVEGFSGLPSRLYIYKASESHDRLPSSHTCFYRLCLPPYPSKASMQKCLNLITQEHVSCSFGTW</sequence>
<organism evidence="10 11">
    <name type="scientific">Aquilegia coerulea</name>
    <name type="common">Rocky mountain columbine</name>
    <dbReference type="NCBI Taxonomy" id="218851"/>
    <lineage>
        <taxon>Eukaryota</taxon>
        <taxon>Viridiplantae</taxon>
        <taxon>Streptophyta</taxon>
        <taxon>Embryophyta</taxon>
        <taxon>Tracheophyta</taxon>
        <taxon>Spermatophyta</taxon>
        <taxon>Magnoliopsida</taxon>
        <taxon>Ranunculales</taxon>
        <taxon>Ranunculaceae</taxon>
        <taxon>Thalictroideae</taxon>
        <taxon>Aquilegia</taxon>
    </lineage>
</organism>
<dbReference type="PROSITE" id="PS50053">
    <property type="entry name" value="UBIQUITIN_2"/>
    <property type="match status" value="1"/>
</dbReference>
<dbReference type="InterPro" id="IPR000626">
    <property type="entry name" value="Ubiquitin-like_dom"/>
</dbReference>
<dbReference type="InterPro" id="IPR029071">
    <property type="entry name" value="Ubiquitin-like_domsf"/>
</dbReference>
<dbReference type="FunFam" id="3.30.2160.10:FF:000019">
    <property type="entry name" value="E3 ubiquitin-protein ligase UPL5 isoform A"/>
    <property type="match status" value="1"/>
</dbReference>
<gene>
    <name evidence="10" type="ORF">AQUCO_02800189v1</name>
</gene>
<feature type="domain" description="HECT" evidence="9">
    <location>
        <begin position="545"/>
        <end position="885"/>
    </location>
</feature>
<dbReference type="Pfam" id="PF00240">
    <property type="entry name" value="ubiquitin"/>
    <property type="match status" value="1"/>
</dbReference>
<dbReference type="AlphaFoldDB" id="A0A2G5D499"/>
<dbReference type="STRING" id="218851.A0A2G5D499"/>
<dbReference type="InParanoid" id="A0A2G5D499"/>
<dbReference type="Gene3D" id="3.10.20.90">
    <property type="entry name" value="Phosphatidylinositol 3-kinase Catalytic Subunit, Chain A, domain 1"/>
    <property type="match status" value="1"/>
</dbReference>
<name>A0A2G5D499_AQUCA</name>
<evidence type="ECO:0000256" key="4">
    <source>
        <dbReference type="ARBA" id="ARBA00022679"/>
    </source>
</evidence>
<dbReference type="Proteomes" id="UP000230069">
    <property type="component" value="Unassembled WGS sequence"/>
</dbReference>
<evidence type="ECO:0000256" key="5">
    <source>
        <dbReference type="ARBA" id="ARBA00022786"/>
    </source>
</evidence>
<dbReference type="EC" id="2.3.2.26" evidence="3"/>
<feature type="compositionally biased region" description="Low complexity" evidence="7">
    <location>
        <begin position="1"/>
        <end position="10"/>
    </location>
</feature>
<dbReference type="GO" id="GO:0000209">
    <property type="term" value="P:protein polyubiquitination"/>
    <property type="evidence" value="ECO:0007669"/>
    <property type="project" value="TreeGrafter"/>
</dbReference>
<dbReference type="OrthoDB" id="8068875at2759"/>
<dbReference type="Pfam" id="PF00632">
    <property type="entry name" value="HECT"/>
    <property type="match status" value="1"/>
</dbReference>
<accession>A0A2G5D499</accession>
<protein>
    <recommendedName>
        <fullName evidence="3">HECT-type E3 ubiquitin transferase</fullName>
        <ecNumber evidence="3">2.3.2.26</ecNumber>
    </recommendedName>
</protein>
<reference evidence="10 11" key="1">
    <citation type="submission" date="2017-09" db="EMBL/GenBank/DDBJ databases">
        <title>WGS assembly of Aquilegia coerulea Goldsmith.</title>
        <authorList>
            <person name="Hodges S."/>
            <person name="Kramer E."/>
            <person name="Nordborg M."/>
            <person name="Tomkins J."/>
            <person name="Borevitz J."/>
            <person name="Derieg N."/>
            <person name="Yan J."/>
            <person name="Mihaltcheva S."/>
            <person name="Hayes R.D."/>
            <person name="Rokhsar D."/>
        </authorList>
    </citation>
    <scope>NUCLEOTIDE SEQUENCE [LARGE SCALE GENOMIC DNA]</scope>
    <source>
        <strain evidence="11">cv. Goldsmith</strain>
    </source>
</reference>
<dbReference type="PRINTS" id="PR00348">
    <property type="entry name" value="UBIQUITIN"/>
</dbReference>
<dbReference type="InterPro" id="IPR019956">
    <property type="entry name" value="Ubiquitin_dom"/>
</dbReference>
<comment type="pathway">
    <text evidence="2">Protein modification; protein ubiquitination.</text>
</comment>
<dbReference type="InterPro" id="IPR050409">
    <property type="entry name" value="E3_ubiq-protein_ligase"/>
</dbReference>
<dbReference type="FunCoup" id="A0A2G5D499">
    <property type="interactions" value="1590"/>
</dbReference>
<comment type="catalytic activity">
    <reaction evidence="1">
        <text>S-ubiquitinyl-[E2 ubiquitin-conjugating enzyme]-L-cysteine + [acceptor protein]-L-lysine = [E2 ubiquitin-conjugating enzyme]-L-cysteine + N(6)-ubiquitinyl-[acceptor protein]-L-lysine.</text>
        <dbReference type="EC" id="2.3.2.26"/>
    </reaction>
</comment>
<keyword evidence="5 6" id="KW-0833">Ubl conjugation pathway</keyword>
<dbReference type="PANTHER" id="PTHR11254">
    <property type="entry name" value="HECT DOMAIN UBIQUITIN-PROTEIN LIGASE"/>
    <property type="match status" value="1"/>
</dbReference>
<evidence type="ECO:0000313" key="11">
    <source>
        <dbReference type="Proteomes" id="UP000230069"/>
    </source>
</evidence>
<feature type="active site" description="Glycyl thioester intermediate" evidence="6">
    <location>
        <position position="851"/>
    </location>
</feature>
<dbReference type="CDD" id="cd00078">
    <property type="entry name" value="HECTc"/>
    <property type="match status" value="1"/>
</dbReference>
<keyword evidence="11" id="KW-1185">Reference proteome</keyword>
<dbReference type="GO" id="GO:0006511">
    <property type="term" value="P:ubiquitin-dependent protein catabolic process"/>
    <property type="evidence" value="ECO:0007669"/>
    <property type="project" value="TreeGrafter"/>
</dbReference>
<evidence type="ECO:0000259" key="9">
    <source>
        <dbReference type="PROSITE" id="PS50237"/>
    </source>
</evidence>
<evidence type="ECO:0000256" key="2">
    <source>
        <dbReference type="ARBA" id="ARBA00004906"/>
    </source>
</evidence>
<feature type="domain" description="Ubiquitin-like" evidence="8">
    <location>
        <begin position="89"/>
        <end position="165"/>
    </location>
</feature>